<dbReference type="InterPro" id="IPR003329">
    <property type="entry name" value="Cytidylyl_trans"/>
</dbReference>
<dbReference type="Pfam" id="PF02348">
    <property type="entry name" value="CTP_transf_3"/>
    <property type="match status" value="1"/>
</dbReference>
<feature type="non-terminal residue" evidence="1">
    <location>
        <position position="1"/>
    </location>
</feature>
<reference evidence="1" key="1">
    <citation type="journal article" date="2015" name="Nature">
        <title>Complex archaea that bridge the gap between prokaryotes and eukaryotes.</title>
        <authorList>
            <person name="Spang A."/>
            <person name="Saw J.H."/>
            <person name="Jorgensen S.L."/>
            <person name="Zaremba-Niedzwiedzka K."/>
            <person name="Martijn J."/>
            <person name="Lind A.E."/>
            <person name="van Eijk R."/>
            <person name="Schleper C."/>
            <person name="Guy L."/>
            <person name="Ettema T.J."/>
        </authorList>
    </citation>
    <scope>NUCLEOTIDE SEQUENCE</scope>
</reference>
<comment type="caution">
    <text evidence="1">The sequence shown here is derived from an EMBL/GenBank/DDBJ whole genome shotgun (WGS) entry which is preliminary data.</text>
</comment>
<sequence length="161" mass="19069">VLAAAKWSKADIIVDMTSDCPLIDPKHIDHLIETLLNENLDYVSNCIYRDWPDGADIQVYWTKSLKECHKRFYTPNHIGWNITQYPLIFNIHHWKAPNDMHWPELGLTLDTLEDYELLKIIFNSFGYKIDFSIESAIRYLRKKPHLVKINQMVKRKKLEEG</sequence>
<dbReference type="InterPro" id="IPR029044">
    <property type="entry name" value="Nucleotide-diphossugar_trans"/>
</dbReference>
<protein>
    <recommendedName>
        <fullName evidence="2">Acylneuraminate cytidylyltransferase</fullName>
    </recommendedName>
</protein>
<dbReference type="AlphaFoldDB" id="A0A0F9GE82"/>
<evidence type="ECO:0008006" key="2">
    <source>
        <dbReference type="Google" id="ProtNLM"/>
    </source>
</evidence>
<proteinExistence type="predicted"/>
<name>A0A0F9GE82_9ZZZZ</name>
<dbReference type="Gene3D" id="3.90.550.10">
    <property type="entry name" value="Spore Coat Polysaccharide Biosynthesis Protein SpsA, Chain A"/>
    <property type="match status" value="1"/>
</dbReference>
<dbReference type="SUPFAM" id="SSF53448">
    <property type="entry name" value="Nucleotide-diphospho-sugar transferases"/>
    <property type="match status" value="1"/>
</dbReference>
<gene>
    <name evidence="1" type="ORF">LCGC14_2194840</name>
</gene>
<evidence type="ECO:0000313" key="1">
    <source>
        <dbReference type="EMBL" id="KKL61487.1"/>
    </source>
</evidence>
<dbReference type="EMBL" id="LAZR01028804">
    <property type="protein sequence ID" value="KKL61487.1"/>
    <property type="molecule type" value="Genomic_DNA"/>
</dbReference>
<organism evidence="1">
    <name type="scientific">marine sediment metagenome</name>
    <dbReference type="NCBI Taxonomy" id="412755"/>
    <lineage>
        <taxon>unclassified sequences</taxon>
        <taxon>metagenomes</taxon>
        <taxon>ecological metagenomes</taxon>
    </lineage>
</organism>
<accession>A0A0F9GE82</accession>